<keyword evidence="1" id="KW-1133">Transmembrane helix</keyword>
<dbReference type="AlphaFoldDB" id="A0A5K4FAV5"/>
<sequence>MVRGSARIKAGGINIAQDGPQIIKPLTLNMSLFQFLTTGYFEKDLLTYCANRLTEYSCIYWLDPTMNGNSDSMELNSMFTTTTTTSMVTPFTNYSNYFINQTSIENITHLKTIQLINHNDTLNGTFINPFHIHKSIQSNNIEGSVTFQNHRITMINLFFNKLIIPFILFGLFLNFILANTILRLSYKQLPWLLYLFYIIILDQFDLIITIIDFSIRSYYHIHLLIIYNFLDVSIVKLYQYTLILHKHLLHNIYKCDFALTWLLSPIYLNYIWPIIDHIIGDLLPCFICLINGIINYIIYRLRFMKYKKEINNWLDTNNNSQDKKFWAIFIGDNNNQQRCNKTNYLLYTKWIMKVIRVFNLLCFIHGIFLIPRCLYYLMKYFFFISRVTTRNNVHSHELDDFQSQTGQGLLNTINHIIELLRPYEMYLGHYESALCYINVIEIHIRIIILLLGLDEFKSDLYTHLSIVFNYFKRLSLCNLYGRKVFLQNSSRQIQSMRRTMIDLPLDHKTTNEDPIEMSKYLPKIKCNSDNLNSDDHYKQKKTSSFIECNTTVNSQTSLITDIQLNHTTYNDKSIESDITKIDKFKSNIHSKYDWYDFKRYKSNDVSSSESFTRKYHIFYL</sequence>
<keyword evidence="1" id="KW-0472">Membrane</keyword>
<dbReference type="InParanoid" id="A0A5K4FAV5"/>
<feature type="transmembrane region" description="Helical" evidence="1">
    <location>
        <begin position="221"/>
        <end position="240"/>
    </location>
</feature>
<keyword evidence="1" id="KW-0812">Transmembrane</keyword>
<evidence type="ECO:0000313" key="2">
    <source>
        <dbReference type="Proteomes" id="UP000008854"/>
    </source>
</evidence>
<feature type="transmembrane region" description="Helical" evidence="1">
    <location>
        <begin position="162"/>
        <end position="182"/>
    </location>
</feature>
<feature type="transmembrane region" description="Helical" evidence="1">
    <location>
        <begin position="194"/>
        <end position="215"/>
    </location>
</feature>
<feature type="transmembrane region" description="Helical" evidence="1">
    <location>
        <begin position="357"/>
        <end position="378"/>
    </location>
</feature>
<reference evidence="2" key="1">
    <citation type="journal article" date="2012" name="PLoS Negl. Trop. Dis.">
        <title>A systematically improved high quality genome and transcriptome of the human blood fluke Schistosoma mansoni.</title>
        <authorList>
            <person name="Protasio A.V."/>
            <person name="Tsai I.J."/>
            <person name="Babbage A."/>
            <person name="Nichol S."/>
            <person name="Hunt M."/>
            <person name="Aslett M.A."/>
            <person name="De Silva N."/>
            <person name="Velarde G.S."/>
            <person name="Anderson T.J."/>
            <person name="Clark R.C."/>
            <person name="Davidson C."/>
            <person name="Dillon G.P."/>
            <person name="Holroyd N.E."/>
            <person name="LoVerde P.T."/>
            <person name="Lloyd C."/>
            <person name="McQuillan J."/>
            <person name="Oliveira G."/>
            <person name="Otto T.D."/>
            <person name="Parker-Manuel S.J."/>
            <person name="Quail M.A."/>
            <person name="Wilson R.A."/>
            <person name="Zerlotini A."/>
            <person name="Dunne D.W."/>
            <person name="Berriman M."/>
        </authorList>
    </citation>
    <scope>NUCLEOTIDE SEQUENCE [LARGE SCALE GENOMIC DNA]</scope>
    <source>
        <strain evidence="2">Puerto Rican</strain>
    </source>
</reference>
<dbReference type="WBParaSite" id="Smp_344150.1">
    <property type="protein sequence ID" value="Smp_344150.1"/>
    <property type="gene ID" value="Smp_344150"/>
</dbReference>
<dbReference type="Proteomes" id="UP000008854">
    <property type="component" value="Unassembled WGS sequence"/>
</dbReference>
<name>A0A5K4FAV5_SCHMA</name>
<protein>
    <submittedName>
        <fullName evidence="3">G_PROTEIN_RECEP_F1_2 domain-containing protein</fullName>
    </submittedName>
</protein>
<keyword evidence="2" id="KW-1185">Reference proteome</keyword>
<evidence type="ECO:0000256" key="1">
    <source>
        <dbReference type="SAM" id="Phobius"/>
    </source>
</evidence>
<reference evidence="3" key="2">
    <citation type="submission" date="2019-11" db="UniProtKB">
        <authorList>
            <consortium name="WormBaseParasite"/>
        </authorList>
    </citation>
    <scope>IDENTIFICATION</scope>
    <source>
        <strain evidence="3">Puerto Rican</strain>
    </source>
</reference>
<organism evidence="2 3">
    <name type="scientific">Schistosoma mansoni</name>
    <name type="common">Blood fluke</name>
    <dbReference type="NCBI Taxonomy" id="6183"/>
    <lineage>
        <taxon>Eukaryota</taxon>
        <taxon>Metazoa</taxon>
        <taxon>Spiralia</taxon>
        <taxon>Lophotrochozoa</taxon>
        <taxon>Platyhelminthes</taxon>
        <taxon>Trematoda</taxon>
        <taxon>Digenea</taxon>
        <taxon>Strigeidida</taxon>
        <taxon>Schistosomatoidea</taxon>
        <taxon>Schistosomatidae</taxon>
        <taxon>Schistosoma</taxon>
    </lineage>
</organism>
<feature type="transmembrane region" description="Helical" evidence="1">
    <location>
        <begin position="278"/>
        <end position="298"/>
    </location>
</feature>
<accession>A0A5K4FAV5</accession>
<evidence type="ECO:0000313" key="3">
    <source>
        <dbReference type="WBParaSite" id="Smp_344150.1"/>
    </source>
</evidence>
<proteinExistence type="predicted"/>